<feature type="region of interest" description="Disordered" evidence="2">
    <location>
        <begin position="1084"/>
        <end position="1118"/>
    </location>
</feature>
<keyword evidence="5" id="KW-1185">Reference proteome</keyword>
<dbReference type="GO" id="GO:0051056">
    <property type="term" value="P:regulation of small GTPase mediated signal transduction"/>
    <property type="evidence" value="ECO:0007669"/>
    <property type="project" value="InterPro"/>
</dbReference>
<dbReference type="GO" id="GO:0032007">
    <property type="term" value="P:negative regulation of TOR signaling"/>
    <property type="evidence" value="ECO:0007669"/>
    <property type="project" value="TreeGrafter"/>
</dbReference>
<reference evidence="4" key="2">
    <citation type="journal article" date="2022" name="Elife">
        <title>Obligate sexual reproduction of a homothallic fungus closely related to the Cryptococcus pathogenic species complex.</title>
        <authorList>
            <person name="Passer A.R."/>
            <person name="Clancey S.A."/>
            <person name="Shea T."/>
            <person name="David-Palma M."/>
            <person name="Averette A.F."/>
            <person name="Boekhout T."/>
            <person name="Porcel B.M."/>
            <person name="Nowrousian M."/>
            <person name="Cuomo C.A."/>
            <person name="Sun S."/>
            <person name="Heitman J."/>
            <person name="Coelho M.A."/>
        </authorList>
    </citation>
    <scope>NUCLEOTIDE SEQUENCE</scope>
    <source>
        <strain evidence="4">CBS 7841</strain>
    </source>
</reference>
<feature type="region of interest" description="Disordered" evidence="2">
    <location>
        <begin position="1"/>
        <end position="22"/>
    </location>
</feature>
<dbReference type="SUPFAM" id="SSF48371">
    <property type="entry name" value="ARM repeat"/>
    <property type="match status" value="1"/>
</dbReference>
<dbReference type="Proteomes" id="UP000094043">
    <property type="component" value="Chromosome 1"/>
</dbReference>
<protein>
    <recommendedName>
        <fullName evidence="3">Rap-GAP domain-containing protein</fullName>
    </recommendedName>
</protein>
<evidence type="ECO:0000313" key="4">
    <source>
        <dbReference type="EMBL" id="WVN85619.1"/>
    </source>
</evidence>
<keyword evidence="1" id="KW-0343">GTPase activation</keyword>
<dbReference type="InterPro" id="IPR018515">
    <property type="entry name" value="Tuberin-type_domain"/>
</dbReference>
<dbReference type="InterPro" id="IPR027107">
    <property type="entry name" value="Tuberin/Ral-act_asu"/>
</dbReference>
<feature type="region of interest" description="Disordered" evidence="2">
    <location>
        <begin position="810"/>
        <end position="837"/>
    </location>
</feature>
<feature type="domain" description="Rap-GAP" evidence="3">
    <location>
        <begin position="1630"/>
        <end position="1876"/>
    </location>
</feature>
<dbReference type="KEGG" id="cdep:91084982"/>
<dbReference type="GO" id="GO:0033596">
    <property type="term" value="C:TSC1-TSC2 complex"/>
    <property type="evidence" value="ECO:0007669"/>
    <property type="project" value="TreeGrafter"/>
</dbReference>
<dbReference type="FunFam" id="3.40.50.11210:FF:000007">
    <property type="entry name" value="Tuberous sclerosis 2"/>
    <property type="match status" value="1"/>
</dbReference>
<dbReference type="PROSITE" id="PS50085">
    <property type="entry name" value="RAPGAP"/>
    <property type="match status" value="1"/>
</dbReference>
<dbReference type="RefSeq" id="XP_066066319.1">
    <property type="nucleotide sequence ID" value="XM_066210222.1"/>
</dbReference>
<dbReference type="SUPFAM" id="SSF111347">
    <property type="entry name" value="Rap/Ran-GAP"/>
    <property type="match status" value="1"/>
</dbReference>
<dbReference type="InterPro" id="IPR016024">
    <property type="entry name" value="ARM-type_fold"/>
</dbReference>
<accession>A0AAJ8JNQ4</accession>
<dbReference type="GeneID" id="91084982"/>
<reference evidence="4" key="1">
    <citation type="submission" date="2016-06" db="EMBL/GenBank/DDBJ databases">
        <authorList>
            <person name="Cuomo C."/>
            <person name="Litvintseva A."/>
            <person name="Heitman J."/>
            <person name="Chen Y."/>
            <person name="Sun S."/>
            <person name="Springer D."/>
            <person name="Dromer F."/>
            <person name="Young S."/>
            <person name="Zeng Q."/>
            <person name="Chapman S."/>
            <person name="Gujja S."/>
            <person name="Saif S."/>
            <person name="Birren B."/>
        </authorList>
    </citation>
    <scope>NUCLEOTIDE SEQUENCE</scope>
    <source>
        <strain evidence="4">CBS 7841</strain>
    </source>
</reference>
<dbReference type="Pfam" id="PF02145">
    <property type="entry name" value="Rap_GAP"/>
    <property type="match status" value="1"/>
</dbReference>
<evidence type="ECO:0000256" key="2">
    <source>
        <dbReference type="SAM" id="MobiDB-lite"/>
    </source>
</evidence>
<dbReference type="GO" id="GO:0005634">
    <property type="term" value="C:nucleus"/>
    <property type="evidence" value="ECO:0007669"/>
    <property type="project" value="InterPro"/>
</dbReference>
<dbReference type="PANTHER" id="PTHR10063">
    <property type="entry name" value="TUBERIN"/>
    <property type="match status" value="1"/>
</dbReference>
<dbReference type="InterPro" id="IPR035974">
    <property type="entry name" value="Rap/Ran-GAP_sf"/>
</dbReference>
<evidence type="ECO:0000313" key="5">
    <source>
        <dbReference type="Proteomes" id="UP000094043"/>
    </source>
</evidence>
<dbReference type="Pfam" id="PF11864">
    <property type="entry name" value="DUF3384"/>
    <property type="match status" value="1"/>
</dbReference>
<feature type="compositionally biased region" description="Polar residues" evidence="2">
    <location>
        <begin position="404"/>
        <end position="417"/>
    </location>
</feature>
<gene>
    <name evidence="4" type="ORF">L203_100768</name>
</gene>
<name>A0AAJ8JNQ4_9TREE</name>
<dbReference type="Pfam" id="PF03542">
    <property type="entry name" value="Tuberin"/>
    <property type="match status" value="1"/>
</dbReference>
<reference evidence="4" key="3">
    <citation type="submission" date="2024-01" db="EMBL/GenBank/DDBJ databases">
        <authorList>
            <person name="Coelho M.A."/>
            <person name="David-Palma M."/>
            <person name="Shea T."/>
            <person name="Sun S."/>
            <person name="Cuomo C.A."/>
            <person name="Heitman J."/>
        </authorList>
    </citation>
    <scope>NUCLEOTIDE SEQUENCE</scope>
    <source>
        <strain evidence="4">CBS 7841</strain>
    </source>
</reference>
<evidence type="ECO:0000256" key="1">
    <source>
        <dbReference type="ARBA" id="ARBA00022468"/>
    </source>
</evidence>
<evidence type="ECO:0000259" key="3">
    <source>
        <dbReference type="PROSITE" id="PS50085"/>
    </source>
</evidence>
<organism evidence="4 5">
    <name type="scientific">Cryptococcus depauperatus CBS 7841</name>
    <dbReference type="NCBI Taxonomy" id="1295531"/>
    <lineage>
        <taxon>Eukaryota</taxon>
        <taxon>Fungi</taxon>
        <taxon>Dikarya</taxon>
        <taxon>Basidiomycota</taxon>
        <taxon>Agaricomycotina</taxon>
        <taxon>Tremellomycetes</taxon>
        <taxon>Tremellales</taxon>
        <taxon>Cryptococcaceae</taxon>
        <taxon>Cryptococcus</taxon>
    </lineage>
</organism>
<proteinExistence type="predicted"/>
<feature type="compositionally biased region" description="Basic and acidic residues" evidence="2">
    <location>
        <begin position="1"/>
        <end position="11"/>
    </location>
</feature>
<dbReference type="GO" id="GO:0005096">
    <property type="term" value="F:GTPase activator activity"/>
    <property type="evidence" value="ECO:0007669"/>
    <property type="project" value="UniProtKB-KW"/>
</dbReference>
<dbReference type="EMBL" id="CP143784">
    <property type="protein sequence ID" value="WVN85619.1"/>
    <property type="molecule type" value="Genomic_DNA"/>
</dbReference>
<feature type="compositionally biased region" description="Low complexity" evidence="2">
    <location>
        <begin position="895"/>
        <end position="910"/>
    </location>
</feature>
<dbReference type="PANTHER" id="PTHR10063:SF0">
    <property type="entry name" value="TUBERIN"/>
    <property type="match status" value="1"/>
</dbReference>
<feature type="region of interest" description="Disordered" evidence="2">
    <location>
        <begin position="875"/>
        <end position="916"/>
    </location>
</feature>
<sequence length="1915" mass="213602">MTDFDRTKDRQGQNTSPALNAPRFLSRRVWGRASATTKTSTGQEEIKPQSSIFSTISRDKLADKGTNMKAVDFHLDEAIQLINPNNDASALISEGERIEYVKATAIYLGNAVYEKGDGLDSDTPAGVDEERTEQKILSDNIRTLYTLSMGFAACYTNMPLRIAGLRLLASLLLICPPTPYITEDSCSTFSLPETTTMRSVYEIVIGTSNEGSAPSESKLELLSVQVDALWALTRGGVKVESLAGIVGWLIRHLGEIKEDWAIWCASGEAAQNFFVKLKPFDPIPTPTVYEIASSIIDLVRSICSNSIALLDPNKDIPRIIEPVLGFVARGLVSSTPPDMLPYDMNYSRRESIAITATQSPIPHAVSPPPPGAVQNSLRRAVSSSRRSDTFASTSSLIRPPRQPSIYSSKSPSAVQSPTLPFSPNPFPRWLYILPNVCTFFEIFIDGTVLPKEIFVDIMSFACICVACDEDPGVDVSQVAVYKLLTTMFKSNSGRRGEHALTTVLEEEISENFKRLYEGVVGADHKVVQGAVFVARNILLNLDNPLDSPSSSNMPLSSLSSLSSSFVAALSTTRFIAPEERTERARWEPVDFAILALVQDYLQRSKHLSPEKAKKVKGNVWTEGQAACDILKALVLVAYPHIDGGYSLGFEQQTPFALMFDEVCHQIPDSLKPLVPPKLKARFTHPSYIELLLSFDTLLTESDAAVIIDYYQDNGLCIPIADAWIENNWSLLNLFYFSSLSLPEARKRLASFLFSGIYGYTEQLSQFRNTVVSQVIIPFLEKALLRHSESWFRQAALDVLVKATVMETFERNEERRQARSQKNASEVQEEDASTIPSQEVQDAAAGGNFHGIRSLILSLATSAWCKYDEFPAPRVDTKKSATASIHSQGPKESKESVSSSSGLKGLMSALSPPMKSKELPSISAPLAAATLEEEKLPPLLPPTHSDCHSLLAVRAMITIFNQLAFSPPHSLSSSAKAARTPASSRCITVYRDLLDLLYPLSEHSSTDAALSSRIAAVSAKCPKARVTILQWLFRLRADFKHRIYFHNNIDEAIRPFAETLCRTQEAVEAQKIALVVDAEEARAKARAKSVNTGPRESMRERASTNNRSRSRSRPTGVETSATADYNPLWSVPETLAFDILTDRLPSEGLLTYDPNHPSLRVENALPVEGVWLPVSEYVACLNGILKHEKNWEVVSYVLCFLPLQLSNKLFFRGGRATEEVKQLMKELCSTIQQDNRIERRCKHHAFIKRPNVNAAVYQILSILISYKDVLDSTECDRLIAAFETCLESNTIVAKPCIQGLTLCVYEMEQSVAKRLLSIINKLRDINLTSGIAVHLLEFLLALGQHYSLFRNFTDAQYKDVFTLVIDYIAEHNARSDELPDMTPDKRQSYTLSQHVIGLAYHAIYVWFLALKLSIRPDLVKHIIVKLLQSRSKRVLVDEMAEVCLDWLARYTYANADPKPASSFLAEMVMQDPREGEPPKKQSWFLGGAIISITSHPRSGWASITTIRPTGTTEMIAKLENVPLLELEETNADLFSLPSVLMANRQAIVKDDEKKIMEEIVRLQKGDGDSGEVAENSNQWIWSGATPSQRRKDVAVDPAYLALQLLSSYPNASLEVPRGQLIPNEEKYMRSLRTIENTPVIDSAKLGVLYIGPDQTDEQEILGNIDGSSTYLEFLSGLGRLIRLKGQVDVFTGGLNRSDDSDGEYSYAWWDDLTQTVFHTATMMPINPNDPKFDRKKRLIGNDFVKIIYNECGMDFAFDTIKTAFNFINIVISPHTSLETYAPQGFNTTSGDSKSWATRGRDNYFKVIVQRAPGIPEFSPVGEFRIVSKSILPVFVRQIALMANDMAARFAHIRNARTPVEAEYITSWRSRLRTMNRLREMLPPTEKVDPNDEMKREEMLRDFTRLFSQRTPAEQGQ</sequence>
<dbReference type="InterPro" id="IPR024584">
    <property type="entry name" value="Tuberin_N"/>
</dbReference>
<dbReference type="Gene3D" id="3.40.50.11210">
    <property type="entry name" value="Rap/Ran-GAP"/>
    <property type="match status" value="1"/>
</dbReference>
<feature type="region of interest" description="Disordered" evidence="2">
    <location>
        <begin position="383"/>
        <end position="417"/>
    </location>
</feature>
<dbReference type="InterPro" id="IPR000331">
    <property type="entry name" value="Rap/Ran_GAP_dom"/>
</dbReference>